<evidence type="ECO:0000259" key="3">
    <source>
        <dbReference type="PROSITE" id="PS50076"/>
    </source>
</evidence>
<evidence type="ECO:0000313" key="5">
    <source>
        <dbReference type="Proteomes" id="UP000001744"/>
    </source>
</evidence>
<dbReference type="InterPro" id="IPR001623">
    <property type="entry name" value="DnaJ_domain"/>
</dbReference>
<organism evidence="4 5">
    <name type="scientific">Schizosaccharomyces japonicus (strain yFS275 / FY16936)</name>
    <name type="common">Fission yeast</name>
    <dbReference type="NCBI Taxonomy" id="402676"/>
    <lineage>
        <taxon>Eukaryota</taxon>
        <taxon>Fungi</taxon>
        <taxon>Dikarya</taxon>
        <taxon>Ascomycota</taxon>
        <taxon>Taphrinomycotina</taxon>
        <taxon>Schizosaccharomycetes</taxon>
        <taxon>Schizosaccharomycetales</taxon>
        <taxon>Schizosaccharomycetaceae</taxon>
        <taxon>Schizosaccharomyces</taxon>
    </lineage>
</organism>
<dbReference type="PROSITE" id="PS50076">
    <property type="entry name" value="DNAJ_2"/>
    <property type="match status" value="1"/>
</dbReference>
<evidence type="ECO:0000313" key="4">
    <source>
        <dbReference type="EMBL" id="EEB05608.1"/>
    </source>
</evidence>
<dbReference type="InterPro" id="IPR036869">
    <property type="entry name" value="J_dom_sf"/>
</dbReference>
<proteinExistence type="predicted"/>
<feature type="compositionally biased region" description="Low complexity" evidence="1">
    <location>
        <begin position="254"/>
        <end position="269"/>
    </location>
</feature>
<evidence type="ECO:0000256" key="1">
    <source>
        <dbReference type="SAM" id="MobiDB-lite"/>
    </source>
</evidence>
<dbReference type="CDD" id="cd06257">
    <property type="entry name" value="DnaJ"/>
    <property type="match status" value="1"/>
</dbReference>
<dbReference type="VEuPathDB" id="FungiDB:SJAG_00627"/>
<feature type="domain" description="J" evidence="3">
    <location>
        <begin position="46"/>
        <end position="116"/>
    </location>
</feature>
<dbReference type="InterPro" id="IPR050817">
    <property type="entry name" value="DjlA_DnaK_co-chaperone"/>
</dbReference>
<sequence>MPYPILRIADRMYHWRSVRQVKFFFPTRRWFAQASLHGRHDLGALSPYEVLGLPKTCSKSDIRKRYTELVKKYHPDLSADKNEISQEDRNRVFQLIVSANRLLSNERSRRAYETLGIGWENSPEPSPSTTSQSRRRTTRPNRPRYSGTAAWQDYYYNSQQYYDECERTGKDTAGPEDEGILAILCIFGVLTAALYAGNWYTAREHLHAKRAREQAIMAEDAQLRGEMARKLTRQQQVDLFLKRREHSLSKRLTPPKSSSAPTTSATKKE</sequence>
<keyword evidence="2" id="KW-0472">Membrane</keyword>
<keyword evidence="5" id="KW-1185">Reference proteome</keyword>
<dbReference type="Gene3D" id="1.10.287.110">
    <property type="entry name" value="DnaJ domain"/>
    <property type="match status" value="1"/>
</dbReference>
<dbReference type="AlphaFoldDB" id="B6JW57"/>
<dbReference type="STRING" id="402676.B6JW57"/>
<accession>B6JW57</accession>
<dbReference type="SMART" id="SM00271">
    <property type="entry name" value="DnaJ"/>
    <property type="match status" value="1"/>
</dbReference>
<dbReference type="Pfam" id="PF00226">
    <property type="entry name" value="DnaJ"/>
    <property type="match status" value="1"/>
</dbReference>
<name>B6JW57_SCHJY</name>
<protein>
    <submittedName>
        <fullName evidence="4">DNAJ domain-containing protein DNAJB family protein</fullName>
    </submittedName>
</protein>
<dbReference type="RefSeq" id="XP_002171901.1">
    <property type="nucleotide sequence ID" value="XM_002171865.1"/>
</dbReference>
<feature type="compositionally biased region" description="Basic residues" evidence="1">
    <location>
        <begin position="133"/>
        <end position="142"/>
    </location>
</feature>
<dbReference type="GeneID" id="7050667"/>
<dbReference type="PRINTS" id="PR00625">
    <property type="entry name" value="JDOMAIN"/>
</dbReference>
<feature type="region of interest" description="Disordered" evidence="1">
    <location>
        <begin position="244"/>
        <end position="269"/>
    </location>
</feature>
<evidence type="ECO:0000256" key="2">
    <source>
        <dbReference type="SAM" id="Phobius"/>
    </source>
</evidence>
<keyword evidence="2" id="KW-1133">Transmembrane helix</keyword>
<feature type="region of interest" description="Disordered" evidence="1">
    <location>
        <begin position="117"/>
        <end position="146"/>
    </location>
</feature>
<gene>
    <name evidence="4" type="ORF">SJAG_00627</name>
</gene>
<dbReference type="SUPFAM" id="SSF46565">
    <property type="entry name" value="Chaperone J-domain"/>
    <property type="match status" value="1"/>
</dbReference>
<dbReference type="Proteomes" id="UP000001744">
    <property type="component" value="Unassembled WGS sequence"/>
</dbReference>
<feature type="transmembrane region" description="Helical" evidence="2">
    <location>
        <begin position="180"/>
        <end position="202"/>
    </location>
</feature>
<reference evidence="4 5" key="1">
    <citation type="journal article" date="2011" name="Science">
        <title>Comparative functional genomics of the fission yeasts.</title>
        <authorList>
            <person name="Rhind N."/>
            <person name="Chen Z."/>
            <person name="Yassour M."/>
            <person name="Thompson D.A."/>
            <person name="Haas B.J."/>
            <person name="Habib N."/>
            <person name="Wapinski I."/>
            <person name="Roy S."/>
            <person name="Lin M.F."/>
            <person name="Heiman D.I."/>
            <person name="Young S.K."/>
            <person name="Furuya K."/>
            <person name="Guo Y."/>
            <person name="Pidoux A."/>
            <person name="Chen H.M."/>
            <person name="Robbertse B."/>
            <person name="Goldberg J.M."/>
            <person name="Aoki K."/>
            <person name="Bayne E.H."/>
            <person name="Berlin A.M."/>
            <person name="Desjardins C.A."/>
            <person name="Dobbs E."/>
            <person name="Dukaj L."/>
            <person name="Fan L."/>
            <person name="FitzGerald M.G."/>
            <person name="French C."/>
            <person name="Gujja S."/>
            <person name="Hansen K."/>
            <person name="Keifenheim D."/>
            <person name="Levin J.Z."/>
            <person name="Mosher R.A."/>
            <person name="Mueller C.A."/>
            <person name="Pfiffner J."/>
            <person name="Priest M."/>
            <person name="Russ C."/>
            <person name="Smialowska A."/>
            <person name="Swoboda P."/>
            <person name="Sykes S.M."/>
            <person name="Vaughn M."/>
            <person name="Vengrova S."/>
            <person name="Yoder R."/>
            <person name="Zeng Q."/>
            <person name="Allshire R."/>
            <person name="Baulcombe D."/>
            <person name="Birren B.W."/>
            <person name="Brown W."/>
            <person name="Ekwall K."/>
            <person name="Kellis M."/>
            <person name="Leatherwood J."/>
            <person name="Levin H."/>
            <person name="Margalit H."/>
            <person name="Martienssen R."/>
            <person name="Nieduszynski C.A."/>
            <person name="Spatafora J.W."/>
            <person name="Friedman N."/>
            <person name="Dalgaard J.Z."/>
            <person name="Baumann P."/>
            <person name="Niki H."/>
            <person name="Regev A."/>
            <person name="Nusbaum C."/>
        </authorList>
    </citation>
    <scope>NUCLEOTIDE SEQUENCE [LARGE SCALE GENOMIC DNA]</scope>
    <source>
        <strain evidence="5">yFS275 / FY16936</strain>
    </source>
</reference>
<dbReference type="HOGENOM" id="CLU_990980_0_0_1"/>
<dbReference type="OrthoDB" id="409586at2759"/>
<keyword evidence="2" id="KW-0812">Transmembrane</keyword>
<dbReference type="eggNOG" id="KOG0714">
    <property type="taxonomic scope" value="Eukaryota"/>
</dbReference>
<dbReference type="JaponicusDB" id="SJAG_00627"/>
<dbReference type="PANTHER" id="PTHR24074">
    <property type="entry name" value="CO-CHAPERONE PROTEIN DJLA"/>
    <property type="match status" value="1"/>
</dbReference>
<dbReference type="EMBL" id="KE651166">
    <property type="protein sequence ID" value="EEB05608.1"/>
    <property type="molecule type" value="Genomic_DNA"/>
</dbReference>